<dbReference type="PROSITE" id="PS51186">
    <property type="entry name" value="GNAT"/>
    <property type="match status" value="1"/>
</dbReference>
<dbReference type="RefSeq" id="WP_168552892.1">
    <property type="nucleotide sequence ID" value="NZ_JAAWWL010000002.1"/>
</dbReference>
<reference evidence="2 3" key="1">
    <citation type="submission" date="2020-04" db="EMBL/GenBank/DDBJ databases">
        <authorList>
            <person name="Yoon J."/>
        </authorList>
    </citation>
    <scope>NUCLEOTIDE SEQUENCE [LARGE SCALE GENOMIC DNA]</scope>
    <source>
        <strain evidence="2 3">DJ-13</strain>
    </source>
</reference>
<dbReference type="SUPFAM" id="SSF55729">
    <property type="entry name" value="Acyl-CoA N-acyltransferases (Nat)"/>
    <property type="match status" value="1"/>
</dbReference>
<dbReference type="EMBL" id="JAAWWL010000002">
    <property type="protein sequence ID" value="NKI32711.1"/>
    <property type="molecule type" value="Genomic_DNA"/>
</dbReference>
<evidence type="ECO:0000313" key="3">
    <source>
        <dbReference type="Proteomes" id="UP000718451"/>
    </source>
</evidence>
<organism evidence="2 3">
    <name type="scientific">Croceivirga thetidis</name>
    <dbReference type="NCBI Taxonomy" id="2721623"/>
    <lineage>
        <taxon>Bacteria</taxon>
        <taxon>Pseudomonadati</taxon>
        <taxon>Bacteroidota</taxon>
        <taxon>Flavobacteriia</taxon>
        <taxon>Flavobacteriales</taxon>
        <taxon>Flavobacteriaceae</taxon>
        <taxon>Croceivirga</taxon>
    </lineage>
</organism>
<dbReference type="Pfam" id="PF00583">
    <property type="entry name" value="Acetyltransf_1"/>
    <property type="match status" value="1"/>
</dbReference>
<evidence type="ECO:0000313" key="2">
    <source>
        <dbReference type="EMBL" id="NKI32711.1"/>
    </source>
</evidence>
<comment type="caution">
    <text evidence="2">The sequence shown here is derived from an EMBL/GenBank/DDBJ whole genome shotgun (WGS) entry which is preliminary data.</text>
</comment>
<name>A0ABX1GUI3_9FLAO</name>
<keyword evidence="3" id="KW-1185">Reference proteome</keyword>
<sequence>MISELKKIRQAEIEDLPRCIQIRGQTKDNPISATRLQSMGITLKSWSELLANNQIIGFVGLCEGVIVGFCFADIHSGEVLVLAVEKDFDGLGFGKELLQKTSEKLKGHGFQKIWLAATPEPKFRAYGFYRHLGWKSTNTYDKYGDEILELKFI</sequence>
<dbReference type="CDD" id="cd04301">
    <property type="entry name" value="NAT_SF"/>
    <property type="match status" value="1"/>
</dbReference>
<evidence type="ECO:0000259" key="1">
    <source>
        <dbReference type="PROSITE" id="PS51186"/>
    </source>
</evidence>
<dbReference type="InterPro" id="IPR000182">
    <property type="entry name" value="GNAT_dom"/>
</dbReference>
<dbReference type="InterPro" id="IPR016181">
    <property type="entry name" value="Acyl_CoA_acyltransferase"/>
</dbReference>
<proteinExistence type="predicted"/>
<dbReference type="Gene3D" id="3.40.630.30">
    <property type="match status" value="1"/>
</dbReference>
<gene>
    <name evidence="2" type="ORF">HCU67_12210</name>
</gene>
<accession>A0ABX1GUI3</accession>
<protein>
    <submittedName>
        <fullName evidence="2">GNAT family N-acetyltransferase</fullName>
    </submittedName>
</protein>
<dbReference type="Proteomes" id="UP000718451">
    <property type="component" value="Unassembled WGS sequence"/>
</dbReference>
<feature type="domain" description="N-acetyltransferase" evidence="1">
    <location>
        <begin position="6"/>
        <end position="153"/>
    </location>
</feature>